<organism evidence="2 3">
    <name type="scientific">Synaphobranchus kaupii</name>
    <name type="common">Kaup's arrowtooth eel</name>
    <dbReference type="NCBI Taxonomy" id="118154"/>
    <lineage>
        <taxon>Eukaryota</taxon>
        <taxon>Metazoa</taxon>
        <taxon>Chordata</taxon>
        <taxon>Craniata</taxon>
        <taxon>Vertebrata</taxon>
        <taxon>Euteleostomi</taxon>
        <taxon>Actinopterygii</taxon>
        <taxon>Neopterygii</taxon>
        <taxon>Teleostei</taxon>
        <taxon>Anguilliformes</taxon>
        <taxon>Synaphobranchidae</taxon>
        <taxon>Synaphobranchus</taxon>
    </lineage>
</organism>
<comment type="caution">
    <text evidence="2">The sequence shown here is derived from an EMBL/GenBank/DDBJ whole genome shotgun (WGS) entry which is preliminary data.</text>
</comment>
<keyword evidence="3" id="KW-1185">Reference proteome</keyword>
<dbReference type="OrthoDB" id="63891at2759"/>
<evidence type="ECO:0000313" key="2">
    <source>
        <dbReference type="EMBL" id="KAJ8332630.1"/>
    </source>
</evidence>
<feature type="region of interest" description="Disordered" evidence="1">
    <location>
        <begin position="202"/>
        <end position="245"/>
    </location>
</feature>
<dbReference type="AlphaFoldDB" id="A0A9Q1E5M6"/>
<dbReference type="InterPro" id="IPR011989">
    <property type="entry name" value="ARM-like"/>
</dbReference>
<protein>
    <recommendedName>
        <fullName evidence="4">TOG domain-containing protein</fullName>
    </recommendedName>
</protein>
<dbReference type="Proteomes" id="UP001152622">
    <property type="component" value="Unassembled WGS sequence"/>
</dbReference>
<accession>A0A9Q1E5M6</accession>
<dbReference type="PANTHER" id="PTHR21567">
    <property type="entry name" value="CLASP"/>
    <property type="match status" value="1"/>
</dbReference>
<dbReference type="GO" id="GO:0008017">
    <property type="term" value="F:microtubule binding"/>
    <property type="evidence" value="ECO:0007669"/>
    <property type="project" value="TreeGrafter"/>
</dbReference>
<evidence type="ECO:0000256" key="1">
    <source>
        <dbReference type="SAM" id="MobiDB-lite"/>
    </source>
</evidence>
<dbReference type="InterPro" id="IPR016024">
    <property type="entry name" value="ARM-type_fold"/>
</dbReference>
<dbReference type="SUPFAM" id="SSF48371">
    <property type="entry name" value="ARM repeat"/>
    <property type="match status" value="1"/>
</dbReference>
<evidence type="ECO:0000313" key="3">
    <source>
        <dbReference type="Proteomes" id="UP001152622"/>
    </source>
</evidence>
<sequence>MREYRGGCLVDNKWGPHLLWGEWEEKEMGLGDSGEADLSASQVGEDTALIFLVASEKRKLKVVSQPVPSAPKLKRKQFRIVGKDNSVKAPKKIQHPISVQTDESQVSYLGSNRHLCLSSVSSRDAIPSTSKILVIRKGNLPSDKVRSFIDGIPGPKKIFVIERTQQISEEVDDAPGRAITAKNVCDGMTKVQLESNSSSVQEMCSDAQIQTSQSSQNPIDGQSASGTLPSSLQGQSDNRALSRRQGAKLVGRTAYIEQLEAEMGSKDFHDRIGAIDLIVFDSIRARLVESNRIVNLHMLKALETIIPQLKESLPKVTNLLIPAVVDSHLNSRNPAIYSAAVSAVRALVHNLGEVSKALPGIHWSFGQSPKARMVRGVGLSPRSFAVANNALLVEIFAARAQVLLGQAKMDVTNTVADMVTEVYSQKPKMVEKEVLPLLWHMLAGYSNSAATATLFRALYRQMGDRLRASAASQLQCHHLP</sequence>
<reference evidence="2" key="1">
    <citation type="journal article" date="2023" name="Science">
        <title>Genome structures resolve the early diversification of teleost fishes.</title>
        <authorList>
            <person name="Parey E."/>
            <person name="Louis A."/>
            <person name="Montfort J."/>
            <person name="Bouchez O."/>
            <person name="Roques C."/>
            <person name="Iampietro C."/>
            <person name="Lluch J."/>
            <person name="Castinel A."/>
            <person name="Donnadieu C."/>
            <person name="Desvignes T."/>
            <person name="Floi Bucao C."/>
            <person name="Jouanno E."/>
            <person name="Wen M."/>
            <person name="Mejri S."/>
            <person name="Dirks R."/>
            <person name="Jansen H."/>
            <person name="Henkel C."/>
            <person name="Chen W.J."/>
            <person name="Zahm M."/>
            <person name="Cabau C."/>
            <person name="Klopp C."/>
            <person name="Thompson A.W."/>
            <person name="Robinson-Rechavi M."/>
            <person name="Braasch I."/>
            <person name="Lecointre G."/>
            <person name="Bobe J."/>
            <person name="Postlethwait J.H."/>
            <person name="Berthelot C."/>
            <person name="Roest Crollius H."/>
            <person name="Guiguen Y."/>
        </authorList>
    </citation>
    <scope>NUCLEOTIDE SEQUENCE</scope>
    <source>
        <strain evidence="2">WJC10195</strain>
    </source>
</reference>
<dbReference type="GO" id="GO:0005929">
    <property type="term" value="C:cilium"/>
    <property type="evidence" value="ECO:0007669"/>
    <property type="project" value="TreeGrafter"/>
</dbReference>
<dbReference type="Gene3D" id="1.25.10.10">
    <property type="entry name" value="Leucine-rich Repeat Variant"/>
    <property type="match status" value="1"/>
</dbReference>
<gene>
    <name evidence="2" type="ORF">SKAU_G00424190</name>
</gene>
<feature type="compositionally biased region" description="Polar residues" evidence="1">
    <location>
        <begin position="202"/>
        <end position="239"/>
    </location>
</feature>
<name>A0A9Q1E5M6_SYNKA</name>
<evidence type="ECO:0008006" key="4">
    <source>
        <dbReference type="Google" id="ProtNLM"/>
    </source>
</evidence>
<dbReference type="PANTHER" id="PTHR21567:SF87">
    <property type="entry name" value="CRESCERIN-LIKE PROTEIN CHE-12"/>
    <property type="match status" value="1"/>
</dbReference>
<dbReference type="GO" id="GO:0005881">
    <property type="term" value="C:cytoplasmic microtubule"/>
    <property type="evidence" value="ECO:0007669"/>
    <property type="project" value="TreeGrafter"/>
</dbReference>
<dbReference type="GO" id="GO:0000226">
    <property type="term" value="P:microtubule cytoskeleton organization"/>
    <property type="evidence" value="ECO:0007669"/>
    <property type="project" value="TreeGrafter"/>
</dbReference>
<proteinExistence type="predicted"/>
<dbReference type="EMBL" id="JAINUF010000025">
    <property type="protein sequence ID" value="KAJ8332630.1"/>
    <property type="molecule type" value="Genomic_DNA"/>
</dbReference>